<protein>
    <submittedName>
        <fullName evidence="6">Exopolyphosphatase</fullName>
    </submittedName>
</protein>
<keyword evidence="3" id="KW-0378">Hydrolase</keyword>
<dbReference type="AlphaFoldDB" id="A0A6A6G4F1"/>
<dbReference type="PANTHER" id="PTHR12112:SF39">
    <property type="entry name" value="EG:152A3.5 PROTEIN (FBGN0003116_PN PROTEIN)"/>
    <property type="match status" value="1"/>
</dbReference>
<organism evidence="6 7">
    <name type="scientific">Elsinoe ampelina</name>
    <dbReference type="NCBI Taxonomy" id="302913"/>
    <lineage>
        <taxon>Eukaryota</taxon>
        <taxon>Fungi</taxon>
        <taxon>Dikarya</taxon>
        <taxon>Ascomycota</taxon>
        <taxon>Pezizomycotina</taxon>
        <taxon>Dothideomycetes</taxon>
        <taxon>Dothideomycetidae</taxon>
        <taxon>Myriangiales</taxon>
        <taxon>Elsinoaceae</taxon>
        <taxon>Elsinoe</taxon>
    </lineage>
</organism>
<evidence type="ECO:0000259" key="5">
    <source>
        <dbReference type="SMART" id="SM01131"/>
    </source>
</evidence>
<keyword evidence="2" id="KW-0479">Metal-binding</keyword>
<evidence type="ECO:0000256" key="2">
    <source>
        <dbReference type="ARBA" id="ARBA00022723"/>
    </source>
</evidence>
<dbReference type="SUPFAM" id="SSF64182">
    <property type="entry name" value="DHH phosphoesterases"/>
    <property type="match status" value="1"/>
</dbReference>
<keyword evidence="7" id="KW-1185">Reference proteome</keyword>
<evidence type="ECO:0000256" key="1">
    <source>
        <dbReference type="ARBA" id="ARBA00001936"/>
    </source>
</evidence>
<reference evidence="7" key="1">
    <citation type="journal article" date="2020" name="Stud. Mycol.">
        <title>101 Dothideomycetes genomes: A test case for predicting lifestyles and emergence of pathogens.</title>
        <authorList>
            <person name="Haridas S."/>
            <person name="Albert R."/>
            <person name="Binder M."/>
            <person name="Bloem J."/>
            <person name="LaButti K."/>
            <person name="Salamov A."/>
            <person name="Andreopoulos B."/>
            <person name="Baker S."/>
            <person name="Barry K."/>
            <person name="Bills G."/>
            <person name="Bluhm B."/>
            <person name="Cannon C."/>
            <person name="Castanera R."/>
            <person name="Culley D."/>
            <person name="Daum C."/>
            <person name="Ezra D."/>
            <person name="Gonzalez J."/>
            <person name="Henrissat B."/>
            <person name="Kuo A."/>
            <person name="Liang C."/>
            <person name="Lipzen A."/>
            <person name="Lutzoni F."/>
            <person name="Magnuson J."/>
            <person name="Mondo S."/>
            <person name="Nolan M."/>
            <person name="Ohm R."/>
            <person name="Pangilinan J."/>
            <person name="Park H.-J."/>
            <person name="Ramirez L."/>
            <person name="Alfaro M."/>
            <person name="Sun H."/>
            <person name="Tritt A."/>
            <person name="Yoshinaga Y."/>
            <person name="Zwiers L.-H."/>
            <person name="Turgeon B."/>
            <person name="Goodwin S."/>
            <person name="Spatafora J."/>
            <person name="Crous P."/>
            <person name="Grigoriev I."/>
        </authorList>
    </citation>
    <scope>NUCLEOTIDE SEQUENCE [LARGE SCALE GENOMIC DNA]</scope>
    <source>
        <strain evidence="7">CECT 20119</strain>
    </source>
</reference>
<feature type="domain" description="DHHA2" evidence="5">
    <location>
        <begin position="274"/>
        <end position="420"/>
    </location>
</feature>
<dbReference type="SMART" id="SM01131">
    <property type="entry name" value="DHHA2"/>
    <property type="match status" value="1"/>
</dbReference>
<gene>
    <name evidence="6" type="ORF">BDZ85DRAFT_302904</name>
</gene>
<dbReference type="GO" id="GO:0046872">
    <property type="term" value="F:metal ion binding"/>
    <property type="evidence" value="ECO:0007669"/>
    <property type="project" value="UniProtKB-KW"/>
</dbReference>
<dbReference type="OrthoDB" id="374045at2759"/>
<dbReference type="PANTHER" id="PTHR12112">
    <property type="entry name" value="BNIP - RELATED"/>
    <property type="match status" value="1"/>
</dbReference>
<dbReference type="InterPro" id="IPR038763">
    <property type="entry name" value="DHH_sf"/>
</dbReference>
<evidence type="ECO:0000256" key="3">
    <source>
        <dbReference type="ARBA" id="ARBA00022801"/>
    </source>
</evidence>
<keyword evidence="4" id="KW-0464">Manganese</keyword>
<dbReference type="Proteomes" id="UP000799538">
    <property type="component" value="Unassembled WGS sequence"/>
</dbReference>
<dbReference type="Gene3D" id="3.10.310.20">
    <property type="entry name" value="DHHA2 domain"/>
    <property type="match status" value="1"/>
</dbReference>
<name>A0A6A6G4F1_9PEZI</name>
<accession>A0A6A6G4F1</accession>
<dbReference type="EMBL" id="ML992512">
    <property type="protein sequence ID" value="KAF2220567.1"/>
    <property type="molecule type" value="Genomic_DNA"/>
</dbReference>
<evidence type="ECO:0000256" key="4">
    <source>
        <dbReference type="ARBA" id="ARBA00023211"/>
    </source>
</evidence>
<dbReference type="InterPro" id="IPR038222">
    <property type="entry name" value="DHHA2_dom_sf"/>
</dbReference>
<evidence type="ECO:0000313" key="6">
    <source>
        <dbReference type="EMBL" id="KAF2220567.1"/>
    </source>
</evidence>
<dbReference type="Pfam" id="PF01368">
    <property type="entry name" value="DHH"/>
    <property type="match status" value="1"/>
</dbReference>
<dbReference type="Gene3D" id="3.90.1640.10">
    <property type="entry name" value="inorganic pyrophosphatase (n-terminal core)"/>
    <property type="match status" value="1"/>
</dbReference>
<sequence length="423" mass="46452">MALARTSLRGFLTHAKYLLQVAQTRQSPVTFVIGNESADLDSISSAIIYSYIATISPQPVSPPVVHIPLLNIPRTDLPLRPELLHLLPHANITASHLLTLSDLGDPSTLPSRLPADKTRWILVDHNALSGVLGQHYAHRVVGCIDHHVDEGKVPVDNTGGGEPRVIETAGSCTSLVVRHFREKWDAWFLSVSFSGAANGQGDNLIEDGAFATLWDAQVALLGLGAMLVDTACLKDGNKTEEVDREVVGYLEAKVGMSGKVGRGYAREGFWEGVQKAKEDLDGMGVRDVLRRDYKEWSEGEGKLGTGAVVRAWEDLEGKAKGEGKVLGEVCRGFAEEMGLRVVSVMTGYMVEGEFRRQLMVGAGSKEGREVVERFRKECSEGLRLEEIRHEDEEGWVSYVWQQRNLAASRKQIAPMLRKAMASK</sequence>
<dbReference type="InterPro" id="IPR001667">
    <property type="entry name" value="DDH_dom"/>
</dbReference>
<dbReference type="GO" id="GO:0005737">
    <property type="term" value="C:cytoplasm"/>
    <property type="evidence" value="ECO:0007669"/>
    <property type="project" value="InterPro"/>
</dbReference>
<proteinExistence type="predicted"/>
<evidence type="ECO:0000313" key="7">
    <source>
        <dbReference type="Proteomes" id="UP000799538"/>
    </source>
</evidence>
<dbReference type="Pfam" id="PF02833">
    <property type="entry name" value="DHHA2"/>
    <property type="match status" value="1"/>
</dbReference>
<dbReference type="GO" id="GO:0004309">
    <property type="term" value="F:exopolyphosphatase activity"/>
    <property type="evidence" value="ECO:0007669"/>
    <property type="project" value="TreeGrafter"/>
</dbReference>
<dbReference type="InterPro" id="IPR004097">
    <property type="entry name" value="DHHA2"/>
</dbReference>
<comment type="cofactor">
    <cofactor evidence="1">
        <name>Mn(2+)</name>
        <dbReference type="ChEBI" id="CHEBI:29035"/>
    </cofactor>
</comment>